<dbReference type="PANTHER" id="PTHR43479:SF7">
    <property type="entry name" value="TETR-FAMILY TRANSCRIPTIONAL REGULATOR"/>
    <property type="match status" value="1"/>
</dbReference>
<evidence type="ECO:0000256" key="1">
    <source>
        <dbReference type="ARBA" id="ARBA00023125"/>
    </source>
</evidence>
<dbReference type="InterPro" id="IPR001647">
    <property type="entry name" value="HTH_TetR"/>
</dbReference>
<dbReference type="Proteomes" id="UP000051790">
    <property type="component" value="Unassembled WGS sequence"/>
</dbReference>
<dbReference type="GO" id="GO:0003677">
    <property type="term" value="F:DNA binding"/>
    <property type="evidence" value="ECO:0007669"/>
    <property type="project" value="UniProtKB-UniRule"/>
</dbReference>
<feature type="DNA-binding region" description="H-T-H motif" evidence="2">
    <location>
        <begin position="37"/>
        <end position="56"/>
    </location>
</feature>
<dbReference type="AlphaFoldDB" id="A0A0R1Q016"/>
<dbReference type="PROSITE" id="PS50977">
    <property type="entry name" value="HTH_TETR_2"/>
    <property type="match status" value="1"/>
</dbReference>
<proteinExistence type="predicted"/>
<dbReference type="RefSeq" id="WP_056965159.1">
    <property type="nucleotide sequence ID" value="NZ_AZEU01000313.1"/>
</dbReference>
<evidence type="ECO:0000256" key="2">
    <source>
        <dbReference type="PROSITE-ProRule" id="PRU00335"/>
    </source>
</evidence>
<dbReference type="Pfam" id="PF00440">
    <property type="entry name" value="TetR_N"/>
    <property type="match status" value="1"/>
</dbReference>
<dbReference type="InterPro" id="IPR009057">
    <property type="entry name" value="Homeodomain-like_sf"/>
</dbReference>
<protein>
    <submittedName>
        <fullName evidence="4">Transcriptional regulator, TetR family</fullName>
    </submittedName>
</protein>
<reference evidence="4 5" key="1">
    <citation type="journal article" date="2015" name="Genome Announc.">
        <title>Expanding the biotechnology potential of lactobacilli through comparative genomics of 213 strains and associated genera.</title>
        <authorList>
            <person name="Sun Z."/>
            <person name="Harris H.M."/>
            <person name="McCann A."/>
            <person name="Guo C."/>
            <person name="Argimon S."/>
            <person name="Zhang W."/>
            <person name="Yang X."/>
            <person name="Jeffery I.B."/>
            <person name="Cooney J.C."/>
            <person name="Kagawa T.F."/>
            <person name="Liu W."/>
            <person name="Song Y."/>
            <person name="Salvetti E."/>
            <person name="Wrobel A."/>
            <person name="Rasinkangas P."/>
            <person name="Parkhill J."/>
            <person name="Rea M.C."/>
            <person name="O'Sullivan O."/>
            <person name="Ritari J."/>
            <person name="Douillard F.P."/>
            <person name="Paul Ross R."/>
            <person name="Yang R."/>
            <person name="Briner A.E."/>
            <person name="Felis G.E."/>
            <person name="de Vos W.M."/>
            <person name="Barrangou R."/>
            <person name="Klaenhammer T.R."/>
            <person name="Caufield P.W."/>
            <person name="Cui Y."/>
            <person name="Zhang H."/>
            <person name="O'Toole P.W."/>
        </authorList>
    </citation>
    <scope>NUCLEOTIDE SEQUENCE [LARGE SCALE GENOMIC DNA]</scope>
    <source>
        <strain evidence="4 5">DSM 13343</strain>
    </source>
</reference>
<keyword evidence="1 2" id="KW-0238">DNA-binding</keyword>
<dbReference type="SUPFAM" id="SSF46689">
    <property type="entry name" value="Homeodomain-like"/>
    <property type="match status" value="1"/>
</dbReference>
<sequence length="196" mass="22924">MKYDPQKKLNRNTQRTLKAFSEAMFGLLGEKNFEKITVNELCARCDYPRATFYNYFDDKYDLVSYCWYQLGKDAHLDAAQTLPTNESLLAVFDEVYRLFTTHHDLLNRVVEHNPVDGLLINDFIHHFNRVMTQLFANSLLNHKTKTPIELMAQYYSNTVLLVLKWVFLSQHDVSLDTARGYLTELLTKPFLSEANN</sequence>
<organism evidence="4 5">
    <name type="scientific">Lacticaseibacillus manihotivorans DSM 13343 = JCM 12514</name>
    <dbReference type="NCBI Taxonomy" id="1423769"/>
    <lineage>
        <taxon>Bacteria</taxon>
        <taxon>Bacillati</taxon>
        <taxon>Bacillota</taxon>
        <taxon>Bacilli</taxon>
        <taxon>Lactobacillales</taxon>
        <taxon>Lactobacillaceae</taxon>
        <taxon>Lacticaseibacillus</taxon>
    </lineage>
</organism>
<keyword evidence="5" id="KW-1185">Reference proteome</keyword>
<gene>
    <name evidence="4" type="ORF">FD01_GL002796</name>
</gene>
<accession>A0A0R1Q016</accession>
<dbReference type="PANTHER" id="PTHR43479">
    <property type="entry name" value="ACREF/ENVCD OPERON REPRESSOR-RELATED"/>
    <property type="match status" value="1"/>
</dbReference>
<name>A0A0R1Q016_9LACO</name>
<dbReference type="EMBL" id="AZEU01000313">
    <property type="protein sequence ID" value="KRL37838.1"/>
    <property type="molecule type" value="Genomic_DNA"/>
</dbReference>
<evidence type="ECO:0000313" key="4">
    <source>
        <dbReference type="EMBL" id="KRL37838.1"/>
    </source>
</evidence>
<dbReference type="InterPro" id="IPR050624">
    <property type="entry name" value="HTH-type_Tx_Regulator"/>
</dbReference>
<dbReference type="Gene3D" id="1.10.357.10">
    <property type="entry name" value="Tetracycline Repressor, domain 2"/>
    <property type="match status" value="1"/>
</dbReference>
<dbReference type="PATRIC" id="fig|1423769.4.peg.3016"/>
<evidence type="ECO:0000313" key="5">
    <source>
        <dbReference type="Proteomes" id="UP000051790"/>
    </source>
</evidence>
<comment type="caution">
    <text evidence="4">The sequence shown here is derived from an EMBL/GenBank/DDBJ whole genome shotgun (WGS) entry which is preliminary data.</text>
</comment>
<feature type="domain" description="HTH tetR-type" evidence="3">
    <location>
        <begin position="14"/>
        <end position="74"/>
    </location>
</feature>
<evidence type="ECO:0000259" key="3">
    <source>
        <dbReference type="PROSITE" id="PS50977"/>
    </source>
</evidence>
<dbReference type="OrthoDB" id="9810250at2"/>